<proteinExistence type="predicted"/>
<reference evidence="2" key="1">
    <citation type="submission" date="2016-10" db="EMBL/GenBank/DDBJ databases">
        <authorList>
            <person name="See-Too W.S."/>
        </authorList>
    </citation>
    <scope>NUCLEOTIDE SEQUENCE</scope>
    <source>
        <strain evidence="2">L10.15</strain>
    </source>
</reference>
<accession>A0A1B1S5J7</accession>
<dbReference type="RefSeq" id="WP_065524806.1">
    <property type="nucleotide sequence ID" value="NZ_CP016540.2"/>
</dbReference>
<dbReference type="AlphaFoldDB" id="A0A1B1S5J7"/>
<dbReference type="Gene3D" id="1.20.120.20">
    <property type="entry name" value="Apolipoprotein"/>
    <property type="match status" value="1"/>
</dbReference>
<evidence type="ECO:0000313" key="3">
    <source>
        <dbReference type="Proteomes" id="UP000053354"/>
    </source>
</evidence>
<feature type="transmembrane region" description="Helical" evidence="1">
    <location>
        <begin position="615"/>
        <end position="637"/>
    </location>
</feature>
<evidence type="ECO:0000313" key="2">
    <source>
        <dbReference type="EMBL" id="ANU28460.1"/>
    </source>
</evidence>
<keyword evidence="1" id="KW-1133">Transmembrane helix</keyword>
<keyword evidence="1" id="KW-0472">Membrane</keyword>
<dbReference type="PANTHER" id="PTHR37813:SF1">
    <property type="entry name" value="FELS-2 PROPHAGE PROTEIN"/>
    <property type="match status" value="1"/>
</dbReference>
<dbReference type="SUPFAM" id="SSF58113">
    <property type="entry name" value="Apolipoprotein A-I"/>
    <property type="match status" value="1"/>
</dbReference>
<feature type="transmembrane region" description="Helical" evidence="1">
    <location>
        <begin position="643"/>
        <end position="668"/>
    </location>
</feature>
<feature type="transmembrane region" description="Helical" evidence="1">
    <location>
        <begin position="689"/>
        <end position="715"/>
    </location>
</feature>
<evidence type="ECO:0008006" key="4">
    <source>
        <dbReference type="Google" id="ProtNLM"/>
    </source>
</evidence>
<dbReference type="Proteomes" id="UP000053354">
    <property type="component" value="Chromosome"/>
</dbReference>
<organism evidence="2 3">
    <name type="scientific">Planococcus versutus</name>
    <dbReference type="NCBI Taxonomy" id="1302659"/>
    <lineage>
        <taxon>Bacteria</taxon>
        <taxon>Bacillati</taxon>
        <taxon>Bacillota</taxon>
        <taxon>Bacilli</taxon>
        <taxon>Bacillales</taxon>
        <taxon>Caryophanaceae</taxon>
        <taxon>Planococcus</taxon>
    </lineage>
</organism>
<dbReference type="STRING" id="1302659.I858_015835"/>
<feature type="transmembrane region" description="Helical" evidence="1">
    <location>
        <begin position="278"/>
        <end position="300"/>
    </location>
</feature>
<protein>
    <recommendedName>
        <fullName evidence="4">Phage tail tape measure protein</fullName>
    </recommendedName>
</protein>
<keyword evidence="3" id="KW-1185">Reference proteome</keyword>
<evidence type="ECO:0000256" key="1">
    <source>
        <dbReference type="SAM" id="Phobius"/>
    </source>
</evidence>
<dbReference type="EMBL" id="CP016540">
    <property type="protein sequence ID" value="ANU28460.1"/>
    <property type="molecule type" value="Genomic_DNA"/>
</dbReference>
<sequence>MAITPKFNATIDADISKFMKKAATVNKTIQKMASEVIVDIGANITDFMANATTVERQIENLDRGTEVTIRGDVSNLQQAIAEANAGLAGLDDDSTININGNSSNFDNAVRGVNRQTNTLSRRITEAQIGADIGQFENRMVEVVRALADADDTVTPRIEADINSFMRDISDVQDRMRQVARSTASPEVEADIAGFMAQMASVESQLDLVTRTHDVNIRADTGSASARISALWLQVRALTARDFVVGIRARWANYQAVMGAMAAFSRNFGEIIGMTARGIGIFISPAIVPIVASLVGLLGQLGPMLGVIMGSTFALATSFGAAGIGAAGFAAVAIPSIGKVVKTSKELKDIEEKIAAATTWKERNKLMKEQSSILDGMSKAQITAGDALNKFKDNYSNLVKDMEKPVLESFASGLTGVTGILDLARPMIENVTDSVKNLMDSLNASLEATDVKDFFKFLGDFAGPALETIGKAVGNFTMGLFNMMNAFGPLATETQNSFLKMSESFRSWADGLSESEKFQSFVDYVSTNMPKVRSIFSDAIQGIINLFAGFSVSSSDMMSGLQDMMERFKEWSSTLAQNQGFQNFIDYIKTNGPVVVSVIGKIVEFIVRLGMAAAPIGSWMLSVASAVLGFTNSLIAAHPWIGKIVVVMTVMAGALLAAMPILVGLNALTDGFIATLIKMGAQALLQGARVAAGWLIAMGPIGWVTIAIAALAILIYKYWDEISAWTAKAWTAVSTAVTGAIDKIMAWVSEKFPALYTVIQAYMTMASEFLSTIWELIKGTFTNALAWLKALVTGDFQGMKDAASAQMELMSASISRIWSAIQAYIAKALPVIVNAVKTKFTEMAVATAVKMNEIKQKISAKWEEAKAATISKIASIVVSVATKFTEIVSKVRTKMTEAKTALANKWEEAKSATASKLANLVSSVYKFFSQVVTKVREKMTEAVTTLGAKVAEMPGKVLSYVSAMVSAGGNLIQGLIDGAVGMASSAIGAVKRIAGDMVDAALSFFKIKSPSRVFMEMGAYVSEGLAVGVKNKAKMAVSSVKRMASDMTSSFNPQLEMANMSASAQLNTSVSRADMGVVRHAFAAEVDSVEQNEPAIYVTNELVGDKILTTVNRGQARQSRLSDGFYGK</sequence>
<feature type="transmembrane region" description="Helical" evidence="1">
    <location>
        <begin position="312"/>
        <end position="337"/>
    </location>
</feature>
<keyword evidence="1" id="KW-0812">Transmembrane</keyword>
<gene>
    <name evidence="2" type="ORF">I858_015835</name>
</gene>
<dbReference type="KEGG" id="pll:I858_015835"/>
<dbReference type="OrthoDB" id="2157658at2"/>
<name>A0A1B1S5J7_9BACL</name>
<dbReference type="PANTHER" id="PTHR37813">
    <property type="entry name" value="FELS-2 PROPHAGE PROTEIN"/>
    <property type="match status" value="1"/>
</dbReference>